<protein>
    <submittedName>
        <fullName evidence="1">Domain of uncharacterized function (DUF2018)</fullName>
    </submittedName>
</protein>
<proteinExistence type="predicted"/>
<dbReference type="Proteomes" id="UP000250166">
    <property type="component" value="Unassembled WGS sequence"/>
</dbReference>
<name>A0A2X3B0H9_9HELI</name>
<evidence type="ECO:0000313" key="2">
    <source>
        <dbReference type="Proteomes" id="UP000250166"/>
    </source>
</evidence>
<dbReference type="RefSeq" id="WP_023949346.1">
    <property type="nucleotide sequence ID" value="NZ_JAERIV010000004.1"/>
</dbReference>
<dbReference type="InterPro" id="IPR023126">
    <property type="entry name" value="HP0242-like_sf"/>
</dbReference>
<evidence type="ECO:0000313" key="1">
    <source>
        <dbReference type="EMBL" id="SQB98688.1"/>
    </source>
</evidence>
<accession>A0A2X3B0H9</accession>
<dbReference type="Gene3D" id="1.20.120.1980">
    <property type="entry name" value="Knotted protein, ribbon-helix-helix DNA-binding domain"/>
    <property type="match status" value="1"/>
</dbReference>
<reference evidence="1 2" key="1">
    <citation type="submission" date="2018-06" db="EMBL/GenBank/DDBJ databases">
        <authorList>
            <consortium name="Pathogen Informatics"/>
            <person name="Doyle S."/>
        </authorList>
    </citation>
    <scope>NUCLEOTIDE SEQUENCE [LARGE SCALE GENOMIC DNA]</scope>
    <source>
        <strain evidence="1 2">NCTC13102</strain>
    </source>
</reference>
<dbReference type="SUPFAM" id="SSF158752">
    <property type="entry name" value="HP0242-like"/>
    <property type="match status" value="1"/>
</dbReference>
<sequence length="87" mass="10105">MWEDFNNLEVLQGDPIQKWSEIMLNASPTLVTQELERLLELLATFEVAFEESGNDLRKFTHTHKEQIQAQMQNIAIESMAKILSENE</sequence>
<dbReference type="EMBL" id="UAWL01000006">
    <property type="protein sequence ID" value="SQB98688.1"/>
    <property type="molecule type" value="Genomic_DNA"/>
</dbReference>
<dbReference type="InterPro" id="IPR018563">
    <property type="entry name" value="DUF2018"/>
</dbReference>
<dbReference type="Pfam" id="PF09442">
    <property type="entry name" value="DUF2018"/>
    <property type="match status" value="1"/>
</dbReference>
<organism evidence="1 2">
    <name type="scientific">Helicobacter fennelliae</name>
    <dbReference type="NCBI Taxonomy" id="215"/>
    <lineage>
        <taxon>Bacteria</taxon>
        <taxon>Pseudomonadati</taxon>
        <taxon>Campylobacterota</taxon>
        <taxon>Epsilonproteobacteria</taxon>
        <taxon>Campylobacterales</taxon>
        <taxon>Helicobacteraceae</taxon>
        <taxon>Helicobacter</taxon>
    </lineage>
</organism>
<gene>
    <name evidence="1" type="ORF">NCTC13102_01153</name>
</gene>
<dbReference type="AlphaFoldDB" id="A0A2X3B0H9"/>